<name>A0A5N6K4D2_MONLA</name>
<accession>A0A5N6K4D2</accession>
<protein>
    <submittedName>
        <fullName evidence="1">Uncharacterized protein</fullName>
    </submittedName>
</protein>
<dbReference type="Proteomes" id="UP000326757">
    <property type="component" value="Unassembled WGS sequence"/>
</dbReference>
<dbReference type="AlphaFoldDB" id="A0A5N6K4D2"/>
<sequence>MSCGVCEWKSVRDLEVLFAFNSFSSFLSHSFPLRSSSSFPHIFFNDLKREIANRYTHRFEKNPKLNFQPIVLDLNPSSKVQTTTYLHLCIHKRYRSLSNTLQYFKTSPLHHFTTSPLRHFITSSLHPFTSTPVQFISPIPISYIPYHNNQSLIVIIVSKLLALSQPPPQPPY</sequence>
<proteinExistence type="predicted"/>
<evidence type="ECO:0000313" key="2">
    <source>
        <dbReference type="Proteomes" id="UP000326757"/>
    </source>
</evidence>
<keyword evidence="2" id="KW-1185">Reference proteome</keyword>
<comment type="caution">
    <text evidence="1">The sequence shown here is derived from an EMBL/GenBank/DDBJ whole genome shotgun (WGS) entry which is preliminary data.</text>
</comment>
<organism evidence="1 2">
    <name type="scientific">Monilinia laxa</name>
    <name type="common">Brown rot fungus</name>
    <name type="synonym">Sclerotinia laxa</name>
    <dbReference type="NCBI Taxonomy" id="61186"/>
    <lineage>
        <taxon>Eukaryota</taxon>
        <taxon>Fungi</taxon>
        <taxon>Dikarya</taxon>
        <taxon>Ascomycota</taxon>
        <taxon>Pezizomycotina</taxon>
        <taxon>Leotiomycetes</taxon>
        <taxon>Helotiales</taxon>
        <taxon>Sclerotiniaceae</taxon>
        <taxon>Monilinia</taxon>
    </lineage>
</organism>
<reference evidence="1 2" key="1">
    <citation type="submission" date="2019-06" db="EMBL/GenBank/DDBJ databases">
        <title>Genome Sequence of the Brown Rot Fungal Pathogen Monilinia laxa.</title>
        <authorList>
            <person name="De Miccolis Angelini R.M."/>
            <person name="Landi L."/>
            <person name="Abate D."/>
            <person name="Pollastro S."/>
            <person name="Romanazzi G."/>
            <person name="Faretra F."/>
        </authorList>
    </citation>
    <scope>NUCLEOTIDE SEQUENCE [LARGE SCALE GENOMIC DNA]</scope>
    <source>
        <strain evidence="1 2">Mlax316</strain>
    </source>
</reference>
<evidence type="ECO:0000313" key="1">
    <source>
        <dbReference type="EMBL" id="KAB8297225.1"/>
    </source>
</evidence>
<dbReference type="EMBL" id="VIGI01000008">
    <property type="protein sequence ID" value="KAB8297225.1"/>
    <property type="molecule type" value="Genomic_DNA"/>
</dbReference>
<gene>
    <name evidence="1" type="ORF">EYC80_002596</name>
</gene>